<feature type="transmembrane region" description="Helical" evidence="3">
    <location>
        <begin position="12"/>
        <end position="33"/>
    </location>
</feature>
<keyword evidence="3" id="KW-0812">Transmembrane</keyword>
<sequence>MALKKVQRFTYSVGHVLNDLCASMWFSYLLIFFHQVKLFNNGLAGNLMLIGQISDAVCTPFIGFESDRTSGILGLGKRKTWHLTGTISVLISFPFLFNKCITCENSPDWAQFVYYAPFVVIFQFGWAATQISHLSLIPEITSDAGERVGLNSLRYAFTVLSNLAVYLIFWLLFELHDSGSTELSIADAPKFQKLVFIVVSIGAVFSFIFHVGVKEKKSVPLDERPPPALSDSEAGSSIEESMLSKVNRMYVTCWLKEPQFYQIGGIYMCTRLFVNVSQVYLPQYCVESLKLNKKIIAIIPLVVFSSGFVTSFVMRPLNRKIGRKATYFVGAIIGIGACVWFYFITMSTADQVYGAAVLLGVGGSTMLVTSLAMTADLIAQNSESGAFVYGAMSFTDKLSNGIAIEIIQQFHPCVNCCPACVPYYRTVISVIPGGCVIVGLVFLLILLPQTIGKRRKDVVKLMKDVVTPSNKITNERINTSGYESDDENSPLLSKNKSINTPPVDQVERNAG</sequence>
<dbReference type="InterPro" id="IPR039672">
    <property type="entry name" value="MFS_2"/>
</dbReference>
<reference evidence="4 5" key="1">
    <citation type="submission" date="2024-01" db="EMBL/GenBank/DDBJ databases">
        <title>The genome of the rayed Mediterranean limpet Patella caerulea (Linnaeus, 1758).</title>
        <authorList>
            <person name="Anh-Thu Weber A."/>
            <person name="Halstead-Nussloch G."/>
        </authorList>
    </citation>
    <scope>NUCLEOTIDE SEQUENCE [LARGE SCALE GENOMIC DNA]</scope>
    <source>
        <strain evidence="4">AATW-2023a</strain>
        <tissue evidence="4">Whole specimen</tissue>
    </source>
</reference>
<feature type="region of interest" description="Disordered" evidence="2">
    <location>
        <begin position="476"/>
        <end position="511"/>
    </location>
</feature>
<evidence type="ECO:0000313" key="5">
    <source>
        <dbReference type="Proteomes" id="UP001347796"/>
    </source>
</evidence>
<dbReference type="EMBL" id="JAZGQO010000008">
    <property type="protein sequence ID" value="KAK6179336.1"/>
    <property type="molecule type" value="Genomic_DNA"/>
</dbReference>
<dbReference type="AlphaFoldDB" id="A0AAN8PUI6"/>
<dbReference type="Pfam" id="PF13347">
    <property type="entry name" value="MFS_2"/>
    <property type="match status" value="1"/>
</dbReference>
<comment type="caution">
    <text evidence="4">The sequence shown here is derived from an EMBL/GenBank/DDBJ whole genome shotgun (WGS) entry which is preliminary data.</text>
</comment>
<organism evidence="4 5">
    <name type="scientific">Patella caerulea</name>
    <name type="common">Rayed Mediterranean limpet</name>
    <dbReference type="NCBI Taxonomy" id="87958"/>
    <lineage>
        <taxon>Eukaryota</taxon>
        <taxon>Metazoa</taxon>
        <taxon>Spiralia</taxon>
        <taxon>Lophotrochozoa</taxon>
        <taxon>Mollusca</taxon>
        <taxon>Gastropoda</taxon>
        <taxon>Patellogastropoda</taxon>
        <taxon>Patelloidea</taxon>
        <taxon>Patellidae</taxon>
        <taxon>Patella</taxon>
    </lineage>
</organism>
<feature type="transmembrane region" description="Helical" evidence="3">
    <location>
        <begin position="153"/>
        <end position="173"/>
    </location>
</feature>
<evidence type="ECO:0000313" key="4">
    <source>
        <dbReference type="EMBL" id="KAK6179336.1"/>
    </source>
</evidence>
<feature type="transmembrane region" description="Helical" evidence="3">
    <location>
        <begin position="351"/>
        <end position="374"/>
    </location>
</feature>
<feature type="transmembrane region" description="Helical" evidence="3">
    <location>
        <begin position="427"/>
        <end position="447"/>
    </location>
</feature>
<feature type="transmembrane region" description="Helical" evidence="3">
    <location>
        <begin position="194"/>
        <end position="213"/>
    </location>
</feature>
<proteinExistence type="inferred from homology"/>
<keyword evidence="3" id="KW-0472">Membrane</keyword>
<feature type="transmembrane region" description="Helical" evidence="3">
    <location>
        <begin position="295"/>
        <end position="313"/>
    </location>
</feature>
<name>A0AAN8PUI6_PATCE</name>
<dbReference type="FunFam" id="1.20.1250.20:FF:000431">
    <property type="entry name" value="Predicted protein"/>
    <property type="match status" value="1"/>
</dbReference>
<protein>
    <recommendedName>
        <fullName evidence="6">Major facilitator superfamily domain-containing protein 12</fullName>
    </recommendedName>
</protein>
<evidence type="ECO:0000256" key="1">
    <source>
        <dbReference type="ARBA" id="ARBA00008335"/>
    </source>
</evidence>
<keyword evidence="5" id="KW-1185">Reference proteome</keyword>
<evidence type="ECO:0000256" key="3">
    <source>
        <dbReference type="SAM" id="Phobius"/>
    </source>
</evidence>
<dbReference type="CDD" id="cd17491">
    <property type="entry name" value="MFS_MFSD12"/>
    <property type="match status" value="1"/>
</dbReference>
<evidence type="ECO:0000256" key="2">
    <source>
        <dbReference type="SAM" id="MobiDB-lite"/>
    </source>
</evidence>
<dbReference type="FunFam" id="1.20.1250.20:FF:000206">
    <property type="entry name" value="Major facilitator superfamily domain containing 12"/>
    <property type="match status" value="1"/>
</dbReference>
<dbReference type="PANTHER" id="PTHR11328">
    <property type="entry name" value="MAJOR FACILITATOR SUPERFAMILY DOMAIN-CONTAINING PROTEIN"/>
    <property type="match status" value="1"/>
</dbReference>
<dbReference type="GO" id="GO:0015293">
    <property type="term" value="F:symporter activity"/>
    <property type="evidence" value="ECO:0007669"/>
    <property type="project" value="InterPro"/>
</dbReference>
<dbReference type="Proteomes" id="UP001347796">
    <property type="component" value="Unassembled WGS sequence"/>
</dbReference>
<feature type="transmembrane region" description="Helical" evidence="3">
    <location>
        <begin position="81"/>
        <end position="100"/>
    </location>
</feature>
<dbReference type="InterPro" id="IPR036259">
    <property type="entry name" value="MFS_trans_sf"/>
</dbReference>
<comment type="similarity">
    <text evidence="1">Belongs to the major facilitator superfamily.</text>
</comment>
<feature type="compositionally biased region" description="Polar residues" evidence="2">
    <location>
        <begin position="490"/>
        <end position="502"/>
    </location>
</feature>
<accession>A0AAN8PUI6</accession>
<dbReference type="PANTHER" id="PTHR11328:SF28">
    <property type="entry name" value="MAJOR FACILITATOR SUPERFAMILY DOMAIN-CONTAINING PROTEIN 12"/>
    <property type="match status" value="1"/>
</dbReference>
<evidence type="ECO:0008006" key="6">
    <source>
        <dbReference type="Google" id="ProtNLM"/>
    </source>
</evidence>
<dbReference type="GO" id="GO:0005886">
    <property type="term" value="C:plasma membrane"/>
    <property type="evidence" value="ECO:0007669"/>
    <property type="project" value="TreeGrafter"/>
</dbReference>
<dbReference type="SUPFAM" id="SSF103473">
    <property type="entry name" value="MFS general substrate transporter"/>
    <property type="match status" value="1"/>
</dbReference>
<feature type="transmembrane region" description="Helical" evidence="3">
    <location>
        <begin position="325"/>
        <end position="345"/>
    </location>
</feature>
<keyword evidence="3" id="KW-1133">Transmembrane helix</keyword>
<dbReference type="GO" id="GO:0008643">
    <property type="term" value="P:carbohydrate transport"/>
    <property type="evidence" value="ECO:0007669"/>
    <property type="project" value="InterPro"/>
</dbReference>
<feature type="transmembrane region" description="Helical" evidence="3">
    <location>
        <begin position="112"/>
        <end position="133"/>
    </location>
</feature>
<gene>
    <name evidence="4" type="ORF">SNE40_011723</name>
</gene>
<dbReference type="Gene3D" id="1.20.1250.20">
    <property type="entry name" value="MFS general substrate transporter like domains"/>
    <property type="match status" value="2"/>
</dbReference>